<reference evidence="3" key="1">
    <citation type="journal article" date="2023" name="Plant J.">
        <title>Genome sequences and population genomics provide insights into the demographic history, inbreeding, and mutation load of two 'living fossil' tree species of Dipteronia.</title>
        <authorList>
            <person name="Feng Y."/>
            <person name="Comes H.P."/>
            <person name="Chen J."/>
            <person name="Zhu S."/>
            <person name="Lu R."/>
            <person name="Zhang X."/>
            <person name="Li P."/>
            <person name="Qiu J."/>
            <person name="Olsen K.M."/>
            <person name="Qiu Y."/>
        </authorList>
    </citation>
    <scope>NUCLEOTIDE SEQUENCE</scope>
    <source>
        <strain evidence="3">NBL</strain>
    </source>
</reference>
<feature type="domain" description="GEX2 N-terminal Ig-like" evidence="2">
    <location>
        <begin position="37"/>
        <end position="103"/>
    </location>
</feature>
<dbReference type="InterPro" id="IPR056434">
    <property type="entry name" value="Ig_GEX2_N"/>
</dbReference>
<evidence type="ECO:0000256" key="1">
    <source>
        <dbReference type="SAM" id="SignalP"/>
    </source>
</evidence>
<organism evidence="3 4">
    <name type="scientific">Dipteronia sinensis</name>
    <dbReference type="NCBI Taxonomy" id="43782"/>
    <lineage>
        <taxon>Eukaryota</taxon>
        <taxon>Viridiplantae</taxon>
        <taxon>Streptophyta</taxon>
        <taxon>Embryophyta</taxon>
        <taxon>Tracheophyta</taxon>
        <taxon>Spermatophyta</taxon>
        <taxon>Magnoliopsida</taxon>
        <taxon>eudicotyledons</taxon>
        <taxon>Gunneridae</taxon>
        <taxon>Pentapetalae</taxon>
        <taxon>rosids</taxon>
        <taxon>malvids</taxon>
        <taxon>Sapindales</taxon>
        <taxon>Sapindaceae</taxon>
        <taxon>Hippocastanoideae</taxon>
        <taxon>Acereae</taxon>
        <taxon>Dipteronia</taxon>
    </lineage>
</organism>
<sequence length="104" mass="11164">MELQKIHMSMLIISVLVSSSFTASATQLSDNSNPSVPKFAFSWLDDNNTFQAGATATIKIKVMGNFDSKGNASLERSAFSPSLTVNGKLGNSSFISGVLLATWW</sequence>
<gene>
    <name evidence="3" type="ORF">Dsin_028974</name>
</gene>
<keyword evidence="1" id="KW-0732">Signal</keyword>
<proteinExistence type="predicted"/>
<accession>A0AAE0DUS0</accession>
<evidence type="ECO:0000259" key="2">
    <source>
        <dbReference type="Pfam" id="PF23616"/>
    </source>
</evidence>
<dbReference type="AlphaFoldDB" id="A0AAE0DUS0"/>
<evidence type="ECO:0000313" key="4">
    <source>
        <dbReference type="Proteomes" id="UP001281410"/>
    </source>
</evidence>
<dbReference type="Proteomes" id="UP001281410">
    <property type="component" value="Unassembled WGS sequence"/>
</dbReference>
<comment type="caution">
    <text evidence="3">The sequence shown here is derived from an EMBL/GenBank/DDBJ whole genome shotgun (WGS) entry which is preliminary data.</text>
</comment>
<feature type="chain" id="PRO_5042291543" description="GEX2 N-terminal Ig-like domain-containing protein" evidence="1">
    <location>
        <begin position="26"/>
        <end position="104"/>
    </location>
</feature>
<dbReference type="EMBL" id="JANJYJ010000009">
    <property type="protein sequence ID" value="KAK3189413.1"/>
    <property type="molecule type" value="Genomic_DNA"/>
</dbReference>
<protein>
    <recommendedName>
        <fullName evidence="2">GEX2 N-terminal Ig-like domain-containing protein</fullName>
    </recommendedName>
</protein>
<evidence type="ECO:0000313" key="3">
    <source>
        <dbReference type="EMBL" id="KAK3189413.1"/>
    </source>
</evidence>
<dbReference type="Pfam" id="PF23616">
    <property type="entry name" value="Ig_GEX2_N"/>
    <property type="match status" value="1"/>
</dbReference>
<keyword evidence="4" id="KW-1185">Reference proteome</keyword>
<name>A0AAE0DUS0_9ROSI</name>
<feature type="signal peptide" evidence="1">
    <location>
        <begin position="1"/>
        <end position="25"/>
    </location>
</feature>